<dbReference type="InterPro" id="IPR052704">
    <property type="entry name" value="ECF_Sigma-70_Domain"/>
</dbReference>
<dbReference type="InterPro" id="IPR032710">
    <property type="entry name" value="NTF2-like_dom_sf"/>
</dbReference>
<gene>
    <name evidence="1" type="ORF">P5G59_06525</name>
</gene>
<evidence type="ECO:0000313" key="1">
    <source>
        <dbReference type="EMBL" id="MDN4596786.1"/>
    </source>
</evidence>
<dbReference type="SUPFAM" id="SSF54427">
    <property type="entry name" value="NTF2-like"/>
    <property type="match status" value="1"/>
</dbReference>
<dbReference type="PANTHER" id="PTHR30173:SF36">
    <property type="entry name" value="ECF RNA POLYMERASE SIGMA FACTOR SIGJ"/>
    <property type="match status" value="1"/>
</dbReference>
<comment type="caution">
    <text evidence="1">The sequence shown here is derived from an EMBL/GenBank/DDBJ whole genome shotgun (WGS) entry which is preliminary data.</text>
</comment>
<keyword evidence="2" id="KW-1185">Reference proteome</keyword>
<name>A0ABT8IVG0_9MICO</name>
<organism evidence="1 2">
    <name type="scientific">Leifsonia virtsii</name>
    <dbReference type="NCBI Taxonomy" id="3035915"/>
    <lineage>
        <taxon>Bacteria</taxon>
        <taxon>Bacillati</taxon>
        <taxon>Actinomycetota</taxon>
        <taxon>Actinomycetes</taxon>
        <taxon>Micrococcales</taxon>
        <taxon>Microbacteriaceae</taxon>
        <taxon>Leifsonia</taxon>
    </lineage>
</organism>
<protein>
    <recommendedName>
        <fullName evidence="3">Siderophore-interacting protein</fullName>
    </recommendedName>
</protein>
<sequence length="131" mass="14125">MSLIALRTPAHRGRRRRTVGALRSAASSRDLRRLRELLAPDVAVVVDAGEPDRAKVRVVHGPDDASLLLVHALSARDGQEVAERPVNDRPGLVVSRGGRPTAAIAVDLADRLVSVVWVRLDPAPLRRGMAV</sequence>
<reference evidence="1" key="1">
    <citation type="submission" date="2023-03" db="EMBL/GenBank/DDBJ databases">
        <title>MT1 and MT2 Draft Genomes of Novel Species.</title>
        <authorList>
            <person name="Venkateswaran K."/>
        </authorList>
    </citation>
    <scope>NUCLEOTIDE SEQUENCE</scope>
    <source>
        <strain evidence="1">F6_8S_P_1A</strain>
    </source>
</reference>
<evidence type="ECO:0000313" key="2">
    <source>
        <dbReference type="Proteomes" id="UP001174210"/>
    </source>
</evidence>
<dbReference type="Proteomes" id="UP001174210">
    <property type="component" value="Unassembled WGS sequence"/>
</dbReference>
<dbReference type="EMBL" id="JAROCB010000002">
    <property type="protein sequence ID" value="MDN4596786.1"/>
    <property type="molecule type" value="Genomic_DNA"/>
</dbReference>
<accession>A0ABT8IVG0</accession>
<dbReference type="PANTHER" id="PTHR30173">
    <property type="entry name" value="SIGMA 19 FACTOR"/>
    <property type="match status" value="1"/>
</dbReference>
<proteinExistence type="predicted"/>
<evidence type="ECO:0008006" key="3">
    <source>
        <dbReference type="Google" id="ProtNLM"/>
    </source>
</evidence>
<dbReference type="RefSeq" id="WP_301217143.1">
    <property type="nucleotide sequence ID" value="NZ_JAROCB010000002.1"/>
</dbReference>